<reference evidence="1" key="1">
    <citation type="submission" date="2024-09" db="EMBL/GenBank/DDBJ databases">
        <title>Black Yeasts Isolated from many extreme environments.</title>
        <authorList>
            <person name="Coleine C."/>
            <person name="Stajich J.E."/>
            <person name="Selbmann L."/>
        </authorList>
    </citation>
    <scope>NUCLEOTIDE SEQUENCE</scope>
    <source>
        <strain evidence="1">CCFEE 5737</strain>
    </source>
</reference>
<gene>
    <name evidence="1" type="ORF">LTS18_012783</name>
</gene>
<organism evidence="1 2">
    <name type="scientific">Coniosporium uncinatum</name>
    <dbReference type="NCBI Taxonomy" id="93489"/>
    <lineage>
        <taxon>Eukaryota</taxon>
        <taxon>Fungi</taxon>
        <taxon>Dikarya</taxon>
        <taxon>Ascomycota</taxon>
        <taxon>Pezizomycotina</taxon>
        <taxon>Dothideomycetes</taxon>
        <taxon>Dothideomycetes incertae sedis</taxon>
        <taxon>Coniosporium</taxon>
    </lineage>
</organism>
<evidence type="ECO:0000313" key="1">
    <source>
        <dbReference type="EMBL" id="KAK3063785.1"/>
    </source>
</evidence>
<name>A0ACC3D917_9PEZI</name>
<evidence type="ECO:0000313" key="2">
    <source>
        <dbReference type="Proteomes" id="UP001186974"/>
    </source>
</evidence>
<sequence length="469" mass="48373">MLFLSSLLLAAAAIETMALPQAATQPGSSALSGLMSGLMARNQMKQVKKETVTPKYNPEAKRVNLFYGPLDIAGRDEKKPAMEGLSMDPKGQAGIRSIKNVCAAPGCTILSARLAMTDEAGVETTPDKLYIHHFETMTGKKVKTPVGRCSTEASPNKNDISMPFSSFVGRGEDSGSTETFYFAQGRNATGITGFHLNAADTVGMQWDVVNYENLPKKVLIKLELEYLDGLQGSDAGYSLNSITGCGVGAPKLSNTAPALTTGAKMPVLADTDLVWVRGHLHPGGDNMALLVNGKEACRSEAIYTADGVAIKDMTLCPDTISLKKGDYIQISSLYDLTKHPLRVTPGGEAGHSHGGMVRRDEPVPGAAAAGGHSHGSTGSAMAPMDPSAMGAGSSAMAPAAPEQSLEGADIMGMMSFVYTMPGANAAAAPAAAPMAASPMAAAPMAAAPVAAAAPAVPATAGCTKGMKRV</sequence>
<comment type="caution">
    <text evidence="1">The sequence shown here is derived from an EMBL/GenBank/DDBJ whole genome shotgun (WGS) entry which is preliminary data.</text>
</comment>
<dbReference type="EMBL" id="JAWDJW010006721">
    <property type="protein sequence ID" value="KAK3063785.1"/>
    <property type="molecule type" value="Genomic_DNA"/>
</dbReference>
<keyword evidence="2" id="KW-1185">Reference proteome</keyword>
<accession>A0ACC3D917</accession>
<protein>
    <submittedName>
        <fullName evidence="1">Uncharacterized protein</fullName>
    </submittedName>
</protein>
<proteinExistence type="predicted"/>
<dbReference type="Proteomes" id="UP001186974">
    <property type="component" value="Unassembled WGS sequence"/>
</dbReference>